<dbReference type="AlphaFoldDB" id="A0A926DB74"/>
<dbReference type="RefSeq" id="WP_249320715.1">
    <property type="nucleotide sequence ID" value="NZ_JACRSN010000043.1"/>
</dbReference>
<comment type="caution">
    <text evidence="1">The sequence shown here is derived from an EMBL/GenBank/DDBJ whole genome shotgun (WGS) entry which is preliminary data.</text>
</comment>
<dbReference type="EMBL" id="JACRSN010000043">
    <property type="protein sequence ID" value="MBC8535036.1"/>
    <property type="molecule type" value="Genomic_DNA"/>
</dbReference>
<evidence type="ECO:0000313" key="1">
    <source>
        <dbReference type="EMBL" id="MBC8535036.1"/>
    </source>
</evidence>
<dbReference type="Proteomes" id="UP000651482">
    <property type="component" value="Unassembled WGS sequence"/>
</dbReference>
<reference evidence="1" key="1">
    <citation type="submission" date="2020-08" db="EMBL/GenBank/DDBJ databases">
        <title>Genome public.</title>
        <authorList>
            <person name="Liu C."/>
            <person name="Sun Q."/>
        </authorList>
    </citation>
    <scope>NUCLEOTIDE SEQUENCE</scope>
    <source>
        <strain evidence="1">NSJ-40</strain>
    </source>
</reference>
<name>A0A926DB74_9FIRM</name>
<gene>
    <name evidence="1" type="ORF">IAG03_13850</name>
</gene>
<protein>
    <submittedName>
        <fullName evidence="1">Uncharacterized protein</fullName>
    </submittedName>
</protein>
<evidence type="ECO:0000313" key="2">
    <source>
        <dbReference type="Proteomes" id="UP000651482"/>
    </source>
</evidence>
<proteinExistence type="predicted"/>
<organism evidence="1 2">
    <name type="scientific">Yeguia hominis</name>
    <dbReference type="NCBI Taxonomy" id="2763662"/>
    <lineage>
        <taxon>Bacteria</taxon>
        <taxon>Bacillati</taxon>
        <taxon>Bacillota</taxon>
        <taxon>Clostridia</taxon>
        <taxon>Eubacteriales</taxon>
        <taxon>Yeguiaceae</taxon>
        <taxon>Yeguia</taxon>
    </lineage>
</organism>
<sequence length="79" mass="9038">MKKFNVCLKCHGFVKEELTECPKCHGEVMDWSDWMEKNGNPNHWPKCPVCGSFYLTKNPGGGGPYVHFSFGCQNCGYRF</sequence>
<keyword evidence="2" id="KW-1185">Reference proteome</keyword>
<accession>A0A926DB74</accession>